<protein>
    <submittedName>
        <fullName evidence="2">Uncharacterized protein</fullName>
    </submittedName>
</protein>
<gene>
    <name evidence="2" type="ORF">C6P46_003617</name>
</gene>
<name>A0A9P6W9J8_RHOMI</name>
<evidence type="ECO:0000313" key="3">
    <source>
        <dbReference type="Proteomes" id="UP000777482"/>
    </source>
</evidence>
<feature type="region of interest" description="Disordered" evidence="1">
    <location>
        <begin position="93"/>
        <end position="204"/>
    </location>
</feature>
<sequence>MAPVPPQTLLSLASHPVPSTSTVSLLPFTLAHDGPARISTFFHPRPYPSPAAKDEEGATTTTTTAHRQAAFRGRRIVSSTLSLPEGYRGLVYSTTAPLPPSATETDSAEVDGEVEERAAKRAKRAAASAAALDKPAAAVEDDETEQADADMSSRRRSPRKSTSAASTRARERAIRLAKEKARRKSAAAGTLPKKGFSLDSDEEDQGGVEMATLAAPRADEKAREPVLVSEIEAPAPTPIALEEAAIIETSEAPVFPAESLVEETLAPTTVSIEMEDAAAAPLPVPAPPLRTISTVSVASSSIITSAPRTPSPPPPPSSTAKVEFDSPAAATVVSLSRDEKRLVPSLTFDSIEIWNPDWPLAGGKVTEDDEVGRAVFEWIGLANKIHAY</sequence>
<dbReference type="InterPro" id="IPR013924">
    <property type="entry name" value="RNase_H2_suC"/>
</dbReference>
<dbReference type="AlphaFoldDB" id="A0A9P6W9J8"/>
<evidence type="ECO:0000313" key="2">
    <source>
        <dbReference type="EMBL" id="KAG0666907.1"/>
    </source>
</evidence>
<dbReference type="GO" id="GO:0032299">
    <property type="term" value="C:ribonuclease H2 complex"/>
    <property type="evidence" value="ECO:0007669"/>
    <property type="project" value="InterPro"/>
</dbReference>
<dbReference type="GO" id="GO:0006401">
    <property type="term" value="P:RNA catabolic process"/>
    <property type="evidence" value="ECO:0007669"/>
    <property type="project" value="InterPro"/>
</dbReference>
<feature type="compositionally biased region" description="Acidic residues" evidence="1">
    <location>
        <begin position="139"/>
        <end position="148"/>
    </location>
</feature>
<feature type="compositionally biased region" description="Low complexity" evidence="1">
    <location>
        <begin position="125"/>
        <end position="138"/>
    </location>
</feature>
<feature type="region of interest" description="Disordered" evidence="1">
    <location>
        <begin position="303"/>
        <end position="324"/>
    </location>
</feature>
<dbReference type="EMBL" id="PUHQ01000003">
    <property type="protein sequence ID" value="KAG0666907.1"/>
    <property type="molecule type" value="Genomic_DNA"/>
</dbReference>
<proteinExistence type="predicted"/>
<organism evidence="2 3">
    <name type="scientific">Rhodotorula mucilaginosa</name>
    <name type="common">Yeast</name>
    <name type="synonym">Rhodotorula rubra</name>
    <dbReference type="NCBI Taxonomy" id="5537"/>
    <lineage>
        <taxon>Eukaryota</taxon>
        <taxon>Fungi</taxon>
        <taxon>Dikarya</taxon>
        <taxon>Basidiomycota</taxon>
        <taxon>Pucciniomycotina</taxon>
        <taxon>Microbotryomycetes</taxon>
        <taxon>Sporidiobolales</taxon>
        <taxon>Sporidiobolaceae</taxon>
        <taxon>Rhodotorula</taxon>
    </lineage>
</organism>
<dbReference type="OrthoDB" id="6222486at2759"/>
<feature type="compositionally biased region" description="Basic and acidic residues" evidence="1">
    <location>
        <begin position="168"/>
        <end position="179"/>
    </location>
</feature>
<dbReference type="Proteomes" id="UP000777482">
    <property type="component" value="Unassembled WGS sequence"/>
</dbReference>
<keyword evidence="3" id="KW-1185">Reference proteome</keyword>
<dbReference type="Gene3D" id="2.40.128.680">
    <property type="match status" value="1"/>
</dbReference>
<reference evidence="2 3" key="1">
    <citation type="submission" date="2020-11" db="EMBL/GenBank/DDBJ databases">
        <title>Kefir isolates.</title>
        <authorList>
            <person name="Marcisauskas S."/>
            <person name="Kim Y."/>
            <person name="Blasche S."/>
        </authorList>
    </citation>
    <scope>NUCLEOTIDE SEQUENCE [LARGE SCALE GENOMIC DNA]</scope>
    <source>
        <strain evidence="2 3">KR</strain>
    </source>
</reference>
<dbReference type="CDD" id="cd09271">
    <property type="entry name" value="RNase_H2-C"/>
    <property type="match status" value="1"/>
</dbReference>
<dbReference type="Pfam" id="PF08615">
    <property type="entry name" value="RNase_H2_suC"/>
    <property type="match status" value="1"/>
</dbReference>
<comment type="caution">
    <text evidence="2">The sequence shown here is derived from an EMBL/GenBank/DDBJ whole genome shotgun (WGS) entry which is preliminary data.</text>
</comment>
<dbReference type="PANTHER" id="PTHR47204:SF1">
    <property type="entry name" value="RIBONUCLEASE H2 SUBUNIT C"/>
    <property type="match status" value="1"/>
</dbReference>
<evidence type="ECO:0000256" key="1">
    <source>
        <dbReference type="SAM" id="MobiDB-lite"/>
    </source>
</evidence>
<dbReference type="PANTHER" id="PTHR47204">
    <property type="entry name" value="OS02G0168900 PROTEIN"/>
    <property type="match status" value="1"/>
</dbReference>
<accession>A0A9P6W9J8</accession>